<dbReference type="Pfam" id="PF12674">
    <property type="entry name" value="Zn_ribbon_2"/>
    <property type="match status" value="1"/>
</dbReference>
<dbReference type="InterPro" id="IPR029441">
    <property type="entry name" value="Cass2"/>
</dbReference>
<sequence length="240" mass="27760">MKQKYCQSCGMPMSEELYGTEKNNKKNQEYCIYCYENGDFKQPDLTMEQMIEASVPFMVQKGMKESEARGLMANCLPNLKRWRKSKITCKTVKKDQIILVGKEIRTTNEGGKCKAAIEKLWKEFSEQKLEDKIPNKLKNGEVLGLYSEYENKEFGHYSYMVGLQVKDIGNIPDSMTYKVIPASKYYVVTVKGKMPESIGEAWGYIWNADIERTYTGDFEIYDERYDGSENSEVDIYVAVK</sequence>
<dbReference type="InterPro" id="IPR011256">
    <property type="entry name" value="Reg_factor_effector_dom_sf"/>
</dbReference>
<dbReference type="PANTHER" id="PTHR36444">
    <property type="entry name" value="TRANSCRIPTIONAL REGULATOR PROTEIN YOBU-RELATED"/>
    <property type="match status" value="1"/>
</dbReference>
<comment type="caution">
    <text evidence="2">The sequence shown here is derived from an EMBL/GenBank/DDBJ whole genome shotgun (WGS) entry which is preliminary data.</text>
</comment>
<dbReference type="InterPro" id="IPR010499">
    <property type="entry name" value="AraC_E-bd"/>
</dbReference>
<dbReference type="EMBL" id="LITQ01000032">
    <property type="protein sequence ID" value="OAA90097.1"/>
    <property type="molecule type" value="Genomic_DNA"/>
</dbReference>
<protein>
    <submittedName>
        <fullName evidence="2 3">Zinc ribbon domain protein</fullName>
    </submittedName>
</protein>
<dbReference type="Pfam" id="PF14526">
    <property type="entry name" value="Cass2"/>
    <property type="match status" value="1"/>
</dbReference>
<dbReference type="Proteomes" id="UP000077384">
    <property type="component" value="Unassembled WGS sequence"/>
</dbReference>
<dbReference type="RefSeq" id="WP_063602132.1">
    <property type="nucleotide sequence ID" value="NZ_LITQ01000032.1"/>
</dbReference>
<reference evidence="3 5" key="2">
    <citation type="journal article" date="2016" name="Front. Microbiol.">
        <title>Industrial Acetogenic Biocatalysts: A Comparative Metabolic and Genomic Analysis.</title>
        <authorList>
            <person name="Bengelsdorf F."/>
            <person name="Poehlein A."/>
            <person name="Sonja S."/>
            <person name="Erz C."/>
            <person name="Hummel T."/>
            <person name="Hoffmeister S."/>
            <person name="Daniel R."/>
            <person name="Durre P."/>
        </authorList>
    </citation>
    <scope>NUCLEOTIDE SEQUENCE [LARGE SCALE GENOMIC DNA]</scope>
    <source>
        <strain evidence="3 5">PTA-10522</strain>
    </source>
</reference>
<organism evidence="2 4">
    <name type="scientific">Clostridium coskatii</name>
    <dbReference type="NCBI Taxonomy" id="1705578"/>
    <lineage>
        <taxon>Bacteria</taxon>
        <taxon>Bacillati</taxon>
        <taxon>Bacillota</taxon>
        <taxon>Clostridia</taxon>
        <taxon>Eubacteriales</taxon>
        <taxon>Clostridiaceae</taxon>
        <taxon>Clostridium</taxon>
    </lineage>
</organism>
<dbReference type="EMBL" id="LROR01000055">
    <property type="protein sequence ID" value="OBR92739.1"/>
    <property type="molecule type" value="Genomic_DNA"/>
</dbReference>
<dbReference type="Gene3D" id="3.20.80.10">
    <property type="entry name" value="Regulatory factor, effector binding domain"/>
    <property type="match status" value="1"/>
</dbReference>
<reference evidence="2 4" key="1">
    <citation type="journal article" date="2015" name="Biotechnol. Bioeng.">
        <title>Genome sequence and phenotypic characterization of Caulobacter segnis.</title>
        <authorList>
            <person name="Patel S."/>
            <person name="Fletcher B."/>
            <person name="Scott D.C."/>
            <person name="Ely B."/>
        </authorList>
    </citation>
    <scope>NUCLEOTIDE SEQUENCE [LARGE SCALE GENOMIC DNA]</scope>
    <source>
        <strain evidence="2 4">PS02</strain>
    </source>
</reference>
<dbReference type="InterPro" id="IPR025868">
    <property type="entry name" value="Zn_ribbon_dom_put"/>
</dbReference>
<dbReference type="InterPro" id="IPR053182">
    <property type="entry name" value="YobU-like_regulator"/>
</dbReference>
<proteinExistence type="predicted"/>
<gene>
    <name evidence="3" type="ORF">CLCOS_28010</name>
    <name evidence="2" type="ORF">WX73_02185</name>
</gene>
<evidence type="ECO:0000313" key="3">
    <source>
        <dbReference type="EMBL" id="OBR92739.1"/>
    </source>
</evidence>
<dbReference type="SUPFAM" id="SSF55136">
    <property type="entry name" value="Probable bacterial effector-binding domain"/>
    <property type="match status" value="1"/>
</dbReference>
<dbReference type="PANTHER" id="PTHR36444:SF2">
    <property type="entry name" value="TRANSCRIPTIONAL REGULATOR PROTEIN YOBU-RELATED"/>
    <property type="match status" value="1"/>
</dbReference>
<name>A0A168R637_9CLOT</name>
<evidence type="ECO:0000313" key="4">
    <source>
        <dbReference type="Proteomes" id="UP000077384"/>
    </source>
</evidence>
<keyword evidence="5" id="KW-1185">Reference proteome</keyword>
<evidence type="ECO:0000259" key="1">
    <source>
        <dbReference type="SMART" id="SM00871"/>
    </source>
</evidence>
<evidence type="ECO:0000313" key="5">
    <source>
        <dbReference type="Proteomes" id="UP000093694"/>
    </source>
</evidence>
<dbReference type="SMART" id="SM00871">
    <property type="entry name" value="AraC_E_bind"/>
    <property type="match status" value="1"/>
</dbReference>
<dbReference type="AlphaFoldDB" id="A0A168R637"/>
<feature type="domain" description="AraC effector-binding" evidence="1">
    <location>
        <begin position="87"/>
        <end position="240"/>
    </location>
</feature>
<dbReference type="PATRIC" id="fig|1705578.3.peg.2446"/>
<accession>A0A168R637</accession>
<evidence type="ECO:0000313" key="2">
    <source>
        <dbReference type="EMBL" id="OAA90097.1"/>
    </source>
</evidence>
<dbReference type="Proteomes" id="UP000093694">
    <property type="component" value="Unassembled WGS sequence"/>
</dbReference>